<proteinExistence type="predicted"/>
<gene>
    <name evidence="1" type="ORF">HPF_14035</name>
</gene>
<keyword evidence="2" id="KW-1185">Reference proteome</keyword>
<dbReference type="EMBL" id="CP037867">
    <property type="protein sequence ID" value="QBM28816.1"/>
    <property type="molecule type" value="Genomic_DNA"/>
</dbReference>
<evidence type="ECO:0000313" key="1">
    <source>
        <dbReference type="EMBL" id="QBM28816.1"/>
    </source>
</evidence>
<accession>A0A4P6X2P0</accession>
<sequence length="191" mass="20341">MNTHNSDFVTVDMRGLKAALVAHAQARRESVSVLVRRAVARELGQAQSLPPPITGSESIGASRQSQIKLSIRLTTSEAEKLAAGSRAAGLSRGAYLAGLVAGIPALTTGANRTEMLSALTTSNAQLSSLSRSIHALTRLLTQNNVQKALVYRDMLDTLDGDIHRHLTQAAALMADLRPRGLSAETTHRANR</sequence>
<dbReference type="RefSeq" id="WP_133156941.1">
    <property type="nucleotide sequence ID" value="NZ_CP037867.1"/>
</dbReference>
<dbReference type="KEGG" id="hpse:HPF_14035"/>
<organism evidence="1 2">
    <name type="scientific">Hydrogenophaga pseudoflava</name>
    <name type="common">Pseudomonas carboxydoflava</name>
    <dbReference type="NCBI Taxonomy" id="47421"/>
    <lineage>
        <taxon>Bacteria</taxon>
        <taxon>Pseudomonadati</taxon>
        <taxon>Pseudomonadota</taxon>
        <taxon>Betaproteobacteria</taxon>
        <taxon>Burkholderiales</taxon>
        <taxon>Comamonadaceae</taxon>
        <taxon>Hydrogenophaga</taxon>
    </lineage>
</organism>
<dbReference type="AlphaFoldDB" id="A0A4P6X2P0"/>
<name>A0A4P6X2P0_HYDPS</name>
<evidence type="ECO:0000313" key="2">
    <source>
        <dbReference type="Proteomes" id="UP000293912"/>
    </source>
</evidence>
<protein>
    <submittedName>
        <fullName evidence="1">Uncharacterized protein</fullName>
    </submittedName>
</protein>
<dbReference type="Proteomes" id="UP000293912">
    <property type="component" value="Chromosome"/>
</dbReference>
<reference evidence="1 2" key="1">
    <citation type="submission" date="2019-03" db="EMBL/GenBank/DDBJ databases">
        <authorList>
            <person name="Sebastian G."/>
            <person name="Baumann P."/>
            <person name="Ruckert C."/>
            <person name="Kalinowski J."/>
            <person name="Nebel B."/>
            <person name="Takors R."/>
            <person name="Blombach B."/>
        </authorList>
    </citation>
    <scope>NUCLEOTIDE SEQUENCE [LARGE SCALE GENOMIC DNA]</scope>
    <source>
        <strain evidence="1 2">DSM 1084</strain>
    </source>
</reference>